<comment type="caution">
    <text evidence="1">The sequence shown here is derived from an EMBL/GenBank/DDBJ whole genome shotgun (WGS) entry which is preliminary data.</text>
</comment>
<reference evidence="1" key="1">
    <citation type="submission" date="2022-05" db="EMBL/GenBank/DDBJ databases">
        <authorList>
            <person name="Okamura Y."/>
        </authorList>
    </citation>
    <scope>NUCLEOTIDE SEQUENCE</scope>
</reference>
<organism evidence="1 2">
    <name type="scientific">Pieris brassicae</name>
    <name type="common">White butterfly</name>
    <name type="synonym">Large white butterfly</name>
    <dbReference type="NCBI Taxonomy" id="7116"/>
    <lineage>
        <taxon>Eukaryota</taxon>
        <taxon>Metazoa</taxon>
        <taxon>Ecdysozoa</taxon>
        <taxon>Arthropoda</taxon>
        <taxon>Hexapoda</taxon>
        <taxon>Insecta</taxon>
        <taxon>Pterygota</taxon>
        <taxon>Neoptera</taxon>
        <taxon>Endopterygota</taxon>
        <taxon>Lepidoptera</taxon>
        <taxon>Glossata</taxon>
        <taxon>Ditrysia</taxon>
        <taxon>Papilionoidea</taxon>
        <taxon>Pieridae</taxon>
        <taxon>Pierinae</taxon>
        <taxon>Pieris</taxon>
    </lineage>
</organism>
<evidence type="ECO:0000313" key="1">
    <source>
        <dbReference type="EMBL" id="CAH3886243.1"/>
    </source>
</evidence>
<sequence length="249" mass="27806">MADSTEYSSLFALVDSHLSKTSIRSDKSKNTFILPSLGNVPNCSTSEGQIKTPIAPKFPTSPFTVGVSESPIKNILAQQVANMLKTKERKQQEDRDQKLVKDMQQFNLIDDSDYVIDLMKAVSTPYKFERQEVKDEEVLSSSSSFESLFELKLTDSVEVSKISEISEVPLPCSSDISYILSTKVCEGQPSTFGKVLTSRLRPVAAPYLHENINCSIEVFDFSTPSPCDIHKQRLRKPTMSSTYTSIIEL</sequence>
<name>A0A9P0SM92_PIEBR</name>
<dbReference type="Proteomes" id="UP001152562">
    <property type="component" value="Unassembled WGS sequence"/>
</dbReference>
<accession>A0A9P0SM92</accession>
<dbReference type="AlphaFoldDB" id="A0A9P0SM92"/>
<dbReference type="EMBL" id="CALOZG010000001">
    <property type="protein sequence ID" value="CAH3886243.1"/>
    <property type="molecule type" value="Genomic_DNA"/>
</dbReference>
<keyword evidence="2" id="KW-1185">Reference proteome</keyword>
<gene>
    <name evidence="1" type="ORF">PIBRA_LOCUS723</name>
</gene>
<evidence type="ECO:0000313" key="2">
    <source>
        <dbReference type="Proteomes" id="UP001152562"/>
    </source>
</evidence>
<protein>
    <submittedName>
        <fullName evidence="1">Uncharacterized protein</fullName>
    </submittedName>
</protein>
<proteinExistence type="predicted"/>